<dbReference type="KEGG" id="micc:AUP74_01716"/>
<dbReference type="PANTHER" id="PTHR12461:SF105">
    <property type="entry name" value="HYPOXIA-INDUCIBLE FACTOR 1-ALPHA INHIBITOR"/>
    <property type="match status" value="1"/>
</dbReference>
<protein>
    <recommendedName>
        <fullName evidence="1">JmjC domain-containing protein</fullName>
    </recommendedName>
</protein>
<accession>A0A1C9W7M1</accession>
<proteinExistence type="predicted"/>
<dbReference type="PATRIC" id="fig|1769779.3.peg.1716"/>
<dbReference type="RefSeq" id="WP_226999733.1">
    <property type="nucleotide sequence ID" value="NZ_CP014143.1"/>
</dbReference>
<organism evidence="2 3">
    <name type="scientific">Microbulbifer aggregans</name>
    <dbReference type="NCBI Taxonomy" id="1769779"/>
    <lineage>
        <taxon>Bacteria</taxon>
        <taxon>Pseudomonadati</taxon>
        <taxon>Pseudomonadota</taxon>
        <taxon>Gammaproteobacteria</taxon>
        <taxon>Cellvibrionales</taxon>
        <taxon>Microbulbiferaceae</taxon>
        <taxon>Microbulbifer</taxon>
    </lineage>
</organism>
<dbReference type="PROSITE" id="PS51184">
    <property type="entry name" value="JMJC"/>
    <property type="match status" value="1"/>
</dbReference>
<feature type="domain" description="JmjC" evidence="1">
    <location>
        <begin position="86"/>
        <end position="281"/>
    </location>
</feature>
<reference evidence="3" key="1">
    <citation type="submission" date="2016-01" db="EMBL/GenBank/DDBJ databases">
        <title>Complete genome sequence of Microbulbifer sp. CCB-MM1, a halophile isolated from Matang Mangrove Forest, Perak.</title>
        <authorList>
            <person name="Moh T.H."/>
            <person name="Dinesh B."/>
            <person name="Lau N.-S."/>
            <person name="Go F."/>
            <person name="Alexander Chong S.-C."/>
        </authorList>
    </citation>
    <scope>NUCLEOTIDE SEQUENCE [LARGE SCALE GENOMIC DNA]</scope>
    <source>
        <strain evidence="3">CCB-MM1</strain>
    </source>
</reference>
<evidence type="ECO:0000313" key="3">
    <source>
        <dbReference type="Proteomes" id="UP000095672"/>
    </source>
</evidence>
<gene>
    <name evidence="2" type="ORF">AUP74_01716</name>
</gene>
<dbReference type="EMBL" id="CP014143">
    <property type="protein sequence ID" value="AOS97147.1"/>
    <property type="molecule type" value="Genomic_DNA"/>
</dbReference>
<dbReference type="InterPro" id="IPR003347">
    <property type="entry name" value="JmjC_dom"/>
</dbReference>
<dbReference type="SMART" id="SM00558">
    <property type="entry name" value="JmjC"/>
    <property type="match status" value="1"/>
</dbReference>
<dbReference type="Pfam" id="PF13621">
    <property type="entry name" value="Cupin_8"/>
    <property type="match status" value="1"/>
</dbReference>
<evidence type="ECO:0000313" key="2">
    <source>
        <dbReference type="EMBL" id="AOS97147.1"/>
    </source>
</evidence>
<evidence type="ECO:0000259" key="1">
    <source>
        <dbReference type="PROSITE" id="PS51184"/>
    </source>
</evidence>
<dbReference type="PANTHER" id="PTHR12461">
    <property type="entry name" value="HYPOXIA-INDUCIBLE FACTOR 1 ALPHA INHIBITOR-RELATED"/>
    <property type="match status" value="1"/>
</dbReference>
<dbReference type="SUPFAM" id="SSF51197">
    <property type="entry name" value="Clavaminate synthase-like"/>
    <property type="match status" value="1"/>
</dbReference>
<keyword evidence="3" id="KW-1185">Reference proteome</keyword>
<sequence>MSREACLASFGLPSAAERSNCRPGALPVELLRSEEPVVLRGFCRDFPAVQACASSPRDAAAYLNEFYNGLPVNAAYGDPAIDGRVFYNESLDGFNFRNGRVDLRRLLQEILDSTGAENPPTLYMASTDVSRWFPGFAEQNSAGLENLSPIGFLWLGNRTRIAAHYDYPHNLACNIAGRRRFTLFPPEQVANLYPGPLGFAPGGQEISLVDFRDPDFDRFPKFREALVHAQVAELNPGDALFIPGMWWHHVEGLDPLNVLYSHWWSESPDYTGAPSSALLHAMLSLRGLSPALREAWKALFDHYVFEAGDGRPDHIPASARGLCQEPPDAEAAKRLRADLLERLKN</sequence>
<dbReference type="Proteomes" id="UP000095672">
    <property type="component" value="Chromosome"/>
</dbReference>
<dbReference type="AlphaFoldDB" id="A0A1C9W7M1"/>
<dbReference type="InterPro" id="IPR041667">
    <property type="entry name" value="Cupin_8"/>
</dbReference>
<dbReference type="Gene3D" id="2.60.120.650">
    <property type="entry name" value="Cupin"/>
    <property type="match status" value="1"/>
</dbReference>
<dbReference type="STRING" id="1769779.AUP74_01716"/>
<name>A0A1C9W7M1_9GAMM</name>